<feature type="transmembrane region" description="Helical" evidence="6">
    <location>
        <begin position="91"/>
        <end position="111"/>
    </location>
</feature>
<feature type="transmembrane region" description="Helical" evidence="6">
    <location>
        <begin position="50"/>
        <end position="70"/>
    </location>
</feature>
<evidence type="ECO:0000313" key="8">
    <source>
        <dbReference type="Proteomes" id="UP001596016"/>
    </source>
</evidence>
<feature type="transmembrane region" description="Helical" evidence="6">
    <location>
        <begin position="117"/>
        <end position="134"/>
    </location>
</feature>
<evidence type="ECO:0000256" key="4">
    <source>
        <dbReference type="ARBA" id="ARBA00022989"/>
    </source>
</evidence>
<evidence type="ECO:0000256" key="6">
    <source>
        <dbReference type="SAM" id="Phobius"/>
    </source>
</evidence>
<feature type="transmembrane region" description="Helical" evidence="6">
    <location>
        <begin position="20"/>
        <end position="38"/>
    </location>
</feature>
<keyword evidence="5 6" id="KW-0472">Membrane</keyword>
<dbReference type="PANTHER" id="PTHR30250">
    <property type="entry name" value="PST FAMILY PREDICTED COLANIC ACID TRANSPORTER"/>
    <property type="match status" value="1"/>
</dbReference>
<dbReference type="InterPro" id="IPR050833">
    <property type="entry name" value="Poly_Biosynth_Transport"/>
</dbReference>
<sequence length="439" mass="46924">MARLSTGVLGRRIAREGAWVVLGQALSAIAALVSIRIMTELLAPEEFGRLTLLVGVAALALGLTATPKLQALIRYYPDAARTGRIESLRKVGIQLIMPLLTLACVILAAFWLLAGTWIGSAWYMGLLVAALLYIDCLRSLELSLFNAARRQRAASVIYVADAWSRPLMAIICVLIFGSSAEAALAGYIAGSAAVVLAMHLWMRLEGASGPHAPLDADEDFNKKLALSIRRYALPLAPLAIFGWLSGVGDRYIIAGLLSLQDAGLYAAAYGLASRPFLMLSGVVELTMRPVLQNAVAAGDRKLVTRTKRIWLLLTGAGAAFGVICFILLSDWVGHLLLAEQYRLATGLMPWIAFGYALYNIATVYTRFCYAFDDTKAVLLLAASGGLLGVAVMVPAIFLWGLTGAALSVSAGFGIQLLFASTLARRAVAGFSSPKQVFKE</sequence>
<keyword evidence="8" id="KW-1185">Reference proteome</keyword>
<evidence type="ECO:0000256" key="5">
    <source>
        <dbReference type="ARBA" id="ARBA00023136"/>
    </source>
</evidence>
<comment type="subcellular location">
    <subcellularLocation>
        <location evidence="1">Cell membrane</location>
        <topology evidence="1">Multi-pass membrane protein</topology>
    </subcellularLocation>
</comment>
<evidence type="ECO:0000313" key="7">
    <source>
        <dbReference type="EMBL" id="MFC5385283.1"/>
    </source>
</evidence>
<dbReference type="Pfam" id="PF01943">
    <property type="entry name" value="Polysacc_synt"/>
    <property type="match status" value="1"/>
</dbReference>
<keyword evidence="2" id="KW-1003">Cell membrane</keyword>
<dbReference type="InterPro" id="IPR002797">
    <property type="entry name" value="Polysacc_synth"/>
</dbReference>
<feature type="transmembrane region" description="Helical" evidence="6">
    <location>
        <begin position="309"/>
        <end position="328"/>
    </location>
</feature>
<comment type="caution">
    <text evidence="7">The sequence shown here is derived from an EMBL/GenBank/DDBJ whole genome shotgun (WGS) entry which is preliminary data.</text>
</comment>
<organism evidence="7 8">
    <name type="scientific">Aquamicrobium segne</name>
    <dbReference type="NCBI Taxonomy" id="469547"/>
    <lineage>
        <taxon>Bacteria</taxon>
        <taxon>Pseudomonadati</taxon>
        <taxon>Pseudomonadota</taxon>
        <taxon>Alphaproteobacteria</taxon>
        <taxon>Hyphomicrobiales</taxon>
        <taxon>Phyllobacteriaceae</taxon>
        <taxon>Aquamicrobium</taxon>
    </lineage>
</organism>
<feature type="transmembrane region" description="Helical" evidence="6">
    <location>
        <begin position="228"/>
        <end position="245"/>
    </location>
</feature>
<dbReference type="PANTHER" id="PTHR30250:SF11">
    <property type="entry name" value="O-ANTIGEN TRANSPORTER-RELATED"/>
    <property type="match status" value="1"/>
</dbReference>
<feature type="transmembrane region" description="Helical" evidence="6">
    <location>
        <begin position="182"/>
        <end position="201"/>
    </location>
</feature>
<dbReference type="EMBL" id="JBHSLL010000012">
    <property type="protein sequence ID" value="MFC5385283.1"/>
    <property type="molecule type" value="Genomic_DNA"/>
</dbReference>
<keyword evidence="3 6" id="KW-0812">Transmembrane</keyword>
<evidence type="ECO:0000256" key="2">
    <source>
        <dbReference type="ARBA" id="ARBA00022475"/>
    </source>
</evidence>
<dbReference type="Proteomes" id="UP001596016">
    <property type="component" value="Unassembled WGS sequence"/>
</dbReference>
<evidence type="ECO:0000256" key="1">
    <source>
        <dbReference type="ARBA" id="ARBA00004651"/>
    </source>
</evidence>
<gene>
    <name evidence="7" type="ORF">ACFPLB_04785</name>
</gene>
<protein>
    <submittedName>
        <fullName evidence="7">Lipopolysaccharide biosynthesis protein</fullName>
    </submittedName>
</protein>
<feature type="transmembrane region" description="Helical" evidence="6">
    <location>
        <begin position="348"/>
        <end position="369"/>
    </location>
</feature>
<accession>A0ABW0GY18</accession>
<evidence type="ECO:0000256" key="3">
    <source>
        <dbReference type="ARBA" id="ARBA00022692"/>
    </source>
</evidence>
<name>A0ABW0GY18_9HYPH</name>
<keyword evidence="4 6" id="KW-1133">Transmembrane helix</keyword>
<proteinExistence type="predicted"/>
<feature type="transmembrane region" description="Helical" evidence="6">
    <location>
        <begin position="404"/>
        <end position="423"/>
    </location>
</feature>
<reference evidence="8" key="1">
    <citation type="journal article" date="2019" name="Int. J. Syst. Evol. Microbiol.">
        <title>The Global Catalogue of Microorganisms (GCM) 10K type strain sequencing project: providing services to taxonomists for standard genome sequencing and annotation.</title>
        <authorList>
            <consortium name="The Broad Institute Genomics Platform"/>
            <consortium name="The Broad Institute Genome Sequencing Center for Infectious Disease"/>
            <person name="Wu L."/>
            <person name="Ma J."/>
        </authorList>
    </citation>
    <scope>NUCLEOTIDE SEQUENCE [LARGE SCALE GENOMIC DNA]</scope>
    <source>
        <strain evidence="8">CGMCC 4.1415</strain>
    </source>
</reference>
<feature type="transmembrane region" description="Helical" evidence="6">
    <location>
        <begin position="155"/>
        <end position="176"/>
    </location>
</feature>
<feature type="transmembrane region" description="Helical" evidence="6">
    <location>
        <begin position="376"/>
        <end position="398"/>
    </location>
</feature>